<dbReference type="AlphaFoldDB" id="A0AAN9CGB9"/>
<organism evidence="2 3">
    <name type="scientific">Phoxinus phoxinus</name>
    <name type="common">Eurasian minnow</name>
    <dbReference type="NCBI Taxonomy" id="58324"/>
    <lineage>
        <taxon>Eukaryota</taxon>
        <taxon>Metazoa</taxon>
        <taxon>Chordata</taxon>
        <taxon>Craniata</taxon>
        <taxon>Vertebrata</taxon>
        <taxon>Euteleostomi</taxon>
        <taxon>Actinopterygii</taxon>
        <taxon>Neopterygii</taxon>
        <taxon>Teleostei</taxon>
        <taxon>Ostariophysi</taxon>
        <taxon>Cypriniformes</taxon>
        <taxon>Leuciscidae</taxon>
        <taxon>Phoxininae</taxon>
        <taxon>Phoxinus</taxon>
    </lineage>
</organism>
<evidence type="ECO:0000256" key="1">
    <source>
        <dbReference type="SAM" id="SignalP"/>
    </source>
</evidence>
<dbReference type="EMBL" id="JAYKXH010000020">
    <property type="protein sequence ID" value="KAK7132790.1"/>
    <property type="molecule type" value="Genomic_DNA"/>
</dbReference>
<name>A0AAN9CGB9_9TELE</name>
<keyword evidence="3" id="KW-1185">Reference proteome</keyword>
<feature type="chain" id="PRO_5043008718" evidence="1">
    <location>
        <begin position="30"/>
        <end position="73"/>
    </location>
</feature>
<evidence type="ECO:0000313" key="2">
    <source>
        <dbReference type="EMBL" id="KAK7132790.1"/>
    </source>
</evidence>
<sequence length="73" mass="8007">MGAFGVILRSLHCMGLYIQLSASLRPAGSDDVENHISSNGKIRGIDPVLYSKIRGFEVRNGCHLKPKRAQTEP</sequence>
<dbReference type="Proteomes" id="UP001364617">
    <property type="component" value="Unassembled WGS sequence"/>
</dbReference>
<evidence type="ECO:0000313" key="3">
    <source>
        <dbReference type="Proteomes" id="UP001364617"/>
    </source>
</evidence>
<keyword evidence="1" id="KW-0732">Signal</keyword>
<proteinExistence type="predicted"/>
<accession>A0AAN9CGB9</accession>
<protein>
    <submittedName>
        <fullName evidence="2">Uncharacterized protein</fullName>
    </submittedName>
</protein>
<comment type="caution">
    <text evidence="2">The sequence shown here is derived from an EMBL/GenBank/DDBJ whole genome shotgun (WGS) entry which is preliminary data.</text>
</comment>
<reference evidence="2 3" key="1">
    <citation type="submission" date="2024-02" db="EMBL/GenBank/DDBJ databases">
        <title>Chromosome-level genome assembly of the Eurasian Minnow (Phoxinus phoxinus).</title>
        <authorList>
            <person name="Oriowo T.O."/>
            <person name="Martin S."/>
            <person name="Stange M."/>
            <person name="Chrysostomakis Y."/>
            <person name="Brown T."/>
            <person name="Winkler S."/>
            <person name="Kukowka S."/>
            <person name="Myers E.W."/>
            <person name="Bohne A."/>
        </authorList>
    </citation>
    <scope>NUCLEOTIDE SEQUENCE [LARGE SCALE GENOMIC DNA]</scope>
    <source>
        <strain evidence="2">ZFMK-TIS-60720</strain>
        <tissue evidence="2">Whole Organism</tissue>
    </source>
</reference>
<gene>
    <name evidence="2" type="ORF">R3I93_019125</name>
</gene>
<feature type="signal peptide" evidence="1">
    <location>
        <begin position="1"/>
        <end position="29"/>
    </location>
</feature>